<evidence type="ECO:0000313" key="4">
    <source>
        <dbReference type="Proteomes" id="UP001623384"/>
    </source>
</evidence>
<feature type="region of interest" description="Disordered" evidence="1">
    <location>
        <begin position="60"/>
        <end position="90"/>
    </location>
</feature>
<reference evidence="3 4" key="1">
    <citation type="submission" date="2024-03" db="EMBL/GenBank/DDBJ databases">
        <title>Rhodococcus navarretei sp. nov. and Pseudarthrobacter quantumdoti sp. nov., two new species with the ability to biosynthesize Quantum Dots isolated from soil samples at Union Glacier, Antarctica.</title>
        <authorList>
            <person name="Vargas M."/>
        </authorList>
    </citation>
    <scope>NUCLEOTIDE SEQUENCE [LARGE SCALE GENOMIC DNA]</scope>
    <source>
        <strain evidence="3 4">RC-2-3</strain>
    </source>
</reference>
<dbReference type="InterPro" id="IPR036913">
    <property type="entry name" value="YegP-like_sf"/>
</dbReference>
<dbReference type="InterPro" id="IPR010879">
    <property type="entry name" value="DUF1508"/>
</dbReference>
<dbReference type="Pfam" id="PF07411">
    <property type="entry name" value="DUF1508"/>
    <property type="match status" value="1"/>
</dbReference>
<dbReference type="SUPFAM" id="SSF160113">
    <property type="entry name" value="YegP-like"/>
    <property type="match status" value="1"/>
</dbReference>
<evidence type="ECO:0000313" key="3">
    <source>
        <dbReference type="EMBL" id="WXK94741.1"/>
    </source>
</evidence>
<dbReference type="Gene3D" id="2.30.29.80">
    <property type="match status" value="1"/>
</dbReference>
<evidence type="ECO:0000259" key="2">
    <source>
        <dbReference type="Pfam" id="PF07411"/>
    </source>
</evidence>
<keyword evidence="4" id="KW-1185">Reference proteome</keyword>
<dbReference type="EMBL" id="CP148033">
    <property type="protein sequence ID" value="WXK94741.1"/>
    <property type="molecule type" value="Genomic_DNA"/>
</dbReference>
<name>A0ABZ2R8T7_9MICC</name>
<organism evidence="3 4">
    <name type="scientific">Pseudarthrobacter quantipunctorum</name>
    <dbReference type="NCBI Taxonomy" id="3128980"/>
    <lineage>
        <taxon>Bacteria</taxon>
        <taxon>Bacillati</taxon>
        <taxon>Actinomycetota</taxon>
        <taxon>Actinomycetes</taxon>
        <taxon>Micrococcales</taxon>
        <taxon>Micrococcaceae</taxon>
        <taxon>Pseudarthrobacter</taxon>
    </lineage>
</organism>
<protein>
    <submittedName>
        <fullName evidence="3">DUF1508 domain-containing protein</fullName>
    </submittedName>
</protein>
<accession>A0ABZ2R8T7</accession>
<dbReference type="Proteomes" id="UP001623384">
    <property type="component" value="Chromosome"/>
</dbReference>
<evidence type="ECO:0000256" key="1">
    <source>
        <dbReference type="SAM" id="MobiDB-lite"/>
    </source>
</evidence>
<dbReference type="RefSeq" id="WP_406637941.1">
    <property type="nucleotide sequence ID" value="NZ_CP148033.1"/>
</dbReference>
<gene>
    <name evidence="3" type="ORF">WHH00_08110</name>
</gene>
<sequence>MAGTFELFADEDSRIRFRLVAPDGTVLAVSGQYRDKDQAAAAIKDVRECAGTGLIRDLAPAPGPAKARASRRPHQVRPFMPNKEKSLGAA</sequence>
<proteinExistence type="predicted"/>
<feature type="domain" description="DUF1508" evidence="2">
    <location>
        <begin position="10"/>
        <end position="56"/>
    </location>
</feature>